<organism evidence="10">
    <name type="scientific">Culicoides sonorensis</name>
    <name type="common">Biting midge</name>
    <dbReference type="NCBI Taxonomy" id="179676"/>
    <lineage>
        <taxon>Eukaryota</taxon>
        <taxon>Metazoa</taxon>
        <taxon>Ecdysozoa</taxon>
        <taxon>Arthropoda</taxon>
        <taxon>Hexapoda</taxon>
        <taxon>Insecta</taxon>
        <taxon>Pterygota</taxon>
        <taxon>Neoptera</taxon>
        <taxon>Endopterygota</taxon>
        <taxon>Diptera</taxon>
        <taxon>Nematocera</taxon>
        <taxon>Chironomoidea</taxon>
        <taxon>Ceratopogonidae</taxon>
        <taxon>Ceratopogoninae</taxon>
        <taxon>Culicoides</taxon>
        <taxon>Monoculicoides</taxon>
    </lineage>
</organism>
<evidence type="ECO:0000256" key="5">
    <source>
        <dbReference type="ARBA" id="ARBA00022989"/>
    </source>
</evidence>
<dbReference type="GO" id="GO:0097272">
    <property type="term" value="P:ammonium homeostasis"/>
    <property type="evidence" value="ECO:0007669"/>
    <property type="project" value="TreeGrafter"/>
</dbReference>
<gene>
    <name evidence="10" type="primary">CSON012517</name>
</gene>
<dbReference type="GO" id="GO:0008519">
    <property type="term" value="F:ammonium channel activity"/>
    <property type="evidence" value="ECO:0007669"/>
    <property type="project" value="InterPro"/>
</dbReference>
<dbReference type="Gene3D" id="1.10.3430.10">
    <property type="entry name" value="Ammonium transporter AmtB like domains"/>
    <property type="match status" value="1"/>
</dbReference>
<feature type="transmembrane region" description="Helical" evidence="8">
    <location>
        <begin position="37"/>
        <end position="60"/>
    </location>
</feature>
<evidence type="ECO:0000256" key="3">
    <source>
        <dbReference type="ARBA" id="ARBA00022448"/>
    </source>
</evidence>
<dbReference type="EMBL" id="UFQT01000059">
    <property type="protein sequence ID" value="SSX19165.1"/>
    <property type="molecule type" value="Genomic_DNA"/>
</dbReference>
<dbReference type="InterPro" id="IPR001905">
    <property type="entry name" value="Ammonium_transpt"/>
</dbReference>
<feature type="transmembrane region" description="Helical" evidence="8">
    <location>
        <begin position="317"/>
        <end position="334"/>
    </location>
</feature>
<evidence type="ECO:0000313" key="11">
    <source>
        <dbReference type="EMBL" id="SSX19165.1"/>
    </source>
</evidence>
<feature type="domain" description="Ammonium transporter AmtB-like" evidence="9">
    <location>
        <begin position="37"/>
        <end position="435"/>
    </location>
</feature>
<feature type="transmembrane region" description="Helical" evidence="8">
    <location>
        <begin position="72"/>
        <end position="92"/>
    </location>
</feature>
<accession>A0A336K273</accession>
<keyword evidence="6 8" id="KW-0472">Membrane</keyword>
<dbReference type="EMBL" id="UFQS01000059">
    <property type="protein sequence ID" value="SSW98779.1"/>
    <property type="molecule type" value="Genomic_DNA"/>
</dbReference>
<name>A0A336K273_CULSO</name>
<dbReference type="FunFam" id="1.10.3430.10:FF:000008">
    <property type="entry name" value="Ammonium transporter"/>
    <property type="match status" value="1"/>
</dbReference>
<feature type="transmembrane region" description="Helical" evidence="8">
    <location>
        <begin position="262"/>
        <end position="281"/>
    </location>
</feature>
<dbReference type="PANTHER" id="PTHR11730">
    <property type="entry name" value="AMMONIUM TRANSPORTER"/>
    <property type="match status" value="1"/>
</dbReference>
<dbReference type="AlphaFoldDB" id="A0A336K273"/>
<dbReference type="Pfam" id="PF00909">
    <property type="entry name" value="Ammonium_transp"/>
    <property type="match status" value="1"/>
</dbReference>
<reference evidence="10" key="1">
    <citation type="submission" date="2018-04" db="EMBL/GenBank/DDBJ databases">
        <authorList>
            <person name="Go L.Y."/>
            <person name="Mitchell J.A."/>
        </authorList>
    </citation>
    <scope>NUCLEOTIDE SEQUENCE</scope>
    <source>
        <tissue evidence="10">Whole organism</tissue>
    </source>
</reference>
<evidence type="ECO:0000313" key="10">
    <source>
        <dbReference type="EMBL" id="SSW98779.1"/>
    </source>
</evidence>
<evidence type="ECO:0000256" key="6">
    <source>
        <dbReference type="ARBA" id="ARBA00023136"/>
    </source>
</evidence>
<feature type="transmembrane region" description="Helical" evidence="8">
    <location>
        <begin position="125"/>
        <end position="144"/>
    </location>
</feature>
<evidence type="ECO:0000256" key="7">
    <source>
        <dbReference type="ARBA" id="ARBA00023177"/>
    </source>
</evidence>
<dbReference type="PANTHER" id="PTHR11730:SF58">
    <property type="entry name" value="AMMONIUM TRANSPORTER"/>
    <property type="match status" value="1"/>
</dbReference>
<dbReference type="InterPro" id="IPR029020">
    <property type="entry name" value="Ammonium/urea_transptr"/>
</dbReference>
<dbReference type="InterPro" id="IPR024041">
    <property type="entry name" value="NH4_transpt_AmtB-like_dom"/>
</dbReference>
<feature type="transmembrane region" description="Helical" evidence="8">
    <location>
        <begin position="384"/>
        <end position="412"/>
    </location>
</feature>
<feature type="transmembrane region" description="Helical" evidence="8">
    <location>
        <begin position="223"/>
        <end position="242"/>
    </location>
</feature>
<keyword evidence="3 8" id="KW-0813">Transport</keyword>
<keyword evidence="5 8" id="KW-1133">Transmembrane helix</keyword>
<dbReference type="GO" id="GO:0005886">
    <property type="term" value="C:plasma membrane"/>
    <property type="evidence" value="ECO:0007669"/>
    <property type="project" value="UniProtKB-SubCell"/>
</dbReference>
<dbReference type="NCBIfam" id="TIGR00836">
    <property type="entry name" value="amt"/>
    <property type="match status" value="1"/>
</dbReference>
<evidence type="ECO:0000256" key="8">
    <source>
        <dbReference type="RuleBase" id="RU362002"/>
    </source>
</evidence>
<keyword evidence="7 8" id="KW-0924">Ammonia transport</keyword>
<feature type="transmembrane region" description="Helical" evidence="8">
    <location>
        <begin position="346"/>
        <end position="364"/>
    </location>
</feature>
<evidence type="ECO:0000256" key="4">
    <source>
        <dbReference type="ARBA" id="ARBA00022692"/>
    </source>
</evidence>
<dbReference type="VEuPathDB" id="VectorBase:CSON012517"/>
<comment type="subcellular location">
    <subcellularLocation>
        <location evidence="8">Cell membrane</location>
        <topology evidence="8">Multi-pass membrane protein</topology>
    </subcellularLocation>
    <subcellularLocation>
        <location evidence="1">Membrane</location>
        <topology evidence="1">Multi-pass membrane protein</topology>
    </subcellularLocation>
</comment>
<reference evidence="11" key="2">
    <citation type="submission" date="2018-07" db="EMBL/GenBank/DDBJ databases">
        <authorList>
            <person name="Quirk P.G."/>
            <person name="Krulwich T.A."/>
        </authorList>
    </citation>
    <scope>NUCLEOTIDE SEQUENCE</scope>
</reference>
<comment type="similarity">
    <text evidence="2 8">Belongs to the ammonia transporter channel (TC 1.A.11.2) family.</text>
</comment>
<evidence type="ECO:0000259" key="9">
    <source>
        <dbReference type="Pfam" id="PF00909"/>
    </source>
</evidence>
<feature type="transmembrane region" description="Helical" evidence="8">
    <location>
        <begin position="191"/>
        <end position="211"/>
    </location>
</feature>
<evidence type="ECO:0000256" key="1">
    <source>
        <dbReference type="ARBA" id="ARBA00004141"/>
    </source>
</evidence>
<evidence type="ECO:0000256" key="2">
    <source>
        <dbReference type="ARBA" id="ARBA00005887"/>
    </source>
</evidence>
<protein>
    <recommendedName>
        <fullName evidence="8">Ammonium transporter</fullName>
    </recommendedName>
</protein>
<proteinExistence type="inferred from homology"/>
<dbReference type="OMA" id="RANYNAY"/>
<feature type="transmembrane region" description="Helical" evidence="8">
    <location>
        <begin position="293"/>
        <end position="311"/>
    </location>
</feature>
<feature type="transmembrane region" description="Helical" evidence="8">
    <location>
        <begin position="151"/>
        <end position="171"/>
    </location>
</feature>
<sequence length="520" mass="56610">MDKTLLDSPYSQGENEFLPRSEEIPAAYDLNPTDTSWILLCAFIIFTMQIGFGLLEAGLISTKNQVNIMMKNIADVVLGGLTYWIFGFGMSYGKAAGTNPFIAFGYYLFDPDLKDPSMGGMYTSFLFQLSFATTATTIVSGAMAERCNFKAYCIFSLVNTIVYCIPAGWVWGQHGFLYQLGVIDIAGSGPVHLIGGASSLAAAIMLGPRLGRYKNGPKPLQPGNPLLVCHGFLILWLGWLAFNSGSTYGVTGDSWKYCARASVMTMLASFGAGLASLTYTMTMNKGKLDMLDLINGILGGLVGVTAGCFIFNAWSSILVGIIGALLANFVGPIFDRLKIDDPVGATTVHGVCGIWGVVAVGLFAENVSLGTTNDRTGLFIGGGWYLLGVQTLACVCLTVWGLISTFIILFLIDKITPLRMDEHEEILGADYAEHNIKMENCNCPCNVNVNVKDSNGTLDHNSKVRQRNVSNNIFENVASKRENEFRKTGFDNQGYEGRFRVQETDFTNRPHNNQENHAPV</sequence>
<dbReference type="SUPFAM" id="SSF111352">
    <property type="entry name" value="Ammonium transporter"/>
    <property type="match status" value="1"/>
</dbReference>
<keyword evidence="4 8" id="KW-0812">Transmembrane</keyword>